<evidence type="ECO:0000313" key="3">
    <source>
        <dbReference type="EMBL" id="KXS10777.1"/>
    </source>
</evidence>
<dbReference type="EMBL" id="KQ965814">
    <property type="protein sequence ID" value="KXS10777.1"/>
    <property type="molecule type" value="Genomic_DNA"/>
</dbReference>
<feature type="compositionally biased region" description="Polar residues" evidence="1">
    <location>
        <begin position="271"/>
        <end position="291"/>
    </location>
</feature>
<dbReference type="Pfam" id="PF02209">
    <property type="entry name" value="VHP"/>
    <property type="match status" value="1"/>
</dbReference>
<feature type="compositionally biased region" description="Basic and acidic residues" evidence="1">
    <location>
        <begin position="374"/>
        <end position="390"/>
    </location>
</feature>
<dbReference type="PANTHER" id="PTHR11977">
    <property type="entry name" value="VILLIN"/>
    <property type="match status" value="1"/>
</dbReference>
<feature type="region of interest" description="Disordered" evidence="1">
    <location>
        <begin position="1"/>
        <end position="94"/>
    </location>
</feature>
<sequence length="1624" mass="178985">MSTSASERLEHMRRMSEMEEIQRRRIRREEEEERQRRVKEDLRRMEEELAAKRNVRSPVRPQPPNTTPTSFTSAYQPVTSPITSPISSPLSPTSRFDQALEFRPITFDPPSYKPGVRDPARPYLHPAEVEAARRVVGSFHSRSRSTSARYDEANFASQDNIGASPAIASGALRPAEKSVPETSPQTGAQYHHHDDSAVNDKPRSPTPVKTSPPSTRHSRTTSSNTSRSGSTTALPQQSVDPSAPAPPPRRSRARSVGAAVARQQLAEREGTTSGPLISDKASSSVQESSLQLKLAPEMPLTSSQASFPGLGGLSNESSNPVDQRLRTRTHGGRSNPGSQSVSPLPTPPTVYHHPAPTFPTEDSYPPTAPPSDFSSRRERERNKSERDAAKTQDPSRMGLPASESDVPLTPTDDGSTTDGTVSQSGRRSKKTRRSRSGGELTSSEPAVLEQDPSSRTRARSQPVVDPELSTERSSRGSRDKSKSSLDRPHASGDKQYNSLDRSGRNSLGRAQATMERSYGSLERHSKSLQQFSGETQYGSLERTPKISLDRPKIPPEFREQPTNPTTPPRQNDLFYSSILPISSAPFSEIGDTLNNAPTEQFATHPDGNGYPTDNVTNPPNRALPPPGTGHVLPPTKRPVARPGARVPTQAFREGMRENSNAQSAESNDEPPKPSSPVVESPRRSNRRASQPALPSHRGNGTVAPAPTEVFDPKPESPSLSRRASQPALIFEEINGASSSWGSEQQNNDSLGSSSNGGKRKWTVAMPPPLATASRGAKPTAVLLPAFAGSAPSSPASITGSSADSQPPSPSGENAEIARLRAGLRKVGGEQSNQNQKDLNELDVVRLRRAGEDGAVRQIERPRTLWMCRGKKRVCLTKVPLALQSLTDSDCFILDDTPPPTDSPDRPDQMGATSRLREATVWIFFGKDAGTVKRSRAVEIGNRWNALENVGRGKVLIVEESKGSSNDFDMFLELLSSPVQMVDPHPPVSFMPLDDVAWDTQVEAATAILEDRGGNWLETQKGSLLTWKGRSDGIIIVQCVDVVYVWQPTRASATIVNAATEFARHIGNTSSPDPTVPLPLFIERQARESPHFRERFSDFADKGGATLEVKKQGNVVLREKMWGVYDRGADVARPDRIDPLLMLRGHEPMARWDDNDIFKMIDAGSLETRIWLSTTVNVKELSPSEHGIFYSSESYIIYYRYRDGRYPQLEKDASVVFYWQGRTTLQKDQGTAALLVAETYRGTDVRQLRVEQDREPAEFMGAFGGVVIVRKGSRSTFEPGERRLYQVYRSGAGEGVRVSETALTPKSLSPWDSFVMTGKNTIWVWHGQGSSKQQIAIAKRVAREKCGGDPRSISEVHQGAESVEFWDKIGSSKSGAVVLTKSEAEACQARHEMSMKFDEDSVVIEEGKPPKGWRRRLWKVSHVMTSPSTEEIRPFHALDLEEESVYILDAWSSMYVWMGSRAMAKWKDIKEALEAAEAYCKLASADEDCLQRLLFSHAFVVRSGEETKAFTDHFLCWNARVPPSPTTSGFKSAFGKMGSLILKGGHSGHAEALETVESLLTKITRGDYSLEELKAKDKPLGLDPANLENYLIADEFKRLFGMEKSQFLALPQWKKTELKKKVDFF</sequence>
<dbReference type="PROSITE" id="PS51089">
    <property type="entry name" value="HP"/>
    <property type="match status" value="1"/>
</dbReference>
<feature type="compositionally biased region" description="Polar residues" evidence="1">
    <location>
        <begin position="67"/>
        <end position="78"/>
    </location>
</feature>
<dbReference type="Gene3D" id="3.40.20.10">
    <property type="entry name" value="Severin"/>
    <property type="match status" value="5"/>
</dbReference>
<dbReference type="PANTHER" id="PTHR11977:SF133">
    <property type="entry name" value="DUF4045 DOMAIN-CONTAINING PROTEIN"/>
    <property type="match status" value="1"/>
</dbReference>
<reference evidence="3 4" key="1">
    <citation type="journal article" date="2015" name="Genome Biol. Evol.">
        <title>Phylogenomic analyses indicate that early fungi evolved digesting cell walls of algal ancestors of land plants.</title>
        <authorList>
            <person name="Chang Y."/>
            <person name="Wang S."/>
            <person name="Sekimoto S."/>
            <person name="Aerts A.L."/>
            <person name="Choi C."/>
            <person name="Clum A."/>
            <person name="LaButti K.M."/>
            <person name="Lindquist E.A."/>
            <person name="Yee Ngan C."/>
            <person name="Ohm R.A."/>
            <person name="Salamov A.A."/>
            <person name="Grigoriev I.V."/>
            <person name="Spatafora J.W."/>
            <person name="Berbee M.L."/>
        </authorList>
    </citation>
    <scope>NUCLEOTIDE SEQUENCE [LARGE SCALE GENOMIC DNA]</scope>
    <source>
        <strain evidence="3 4">JEL478</strain>
    </source>
</reference>
<feature type="compositionally biased region" description="Basic and acidic residues" evidence="1">
    <location>
        <begin position="469"/>
        <end position="492"/>
    </location>
</feature>
<accession>A0A139A1X1</accession>
<feature type="domain" description="HP" evidence="2">
    <location>
        <begin position="1561"/>
        <end position="1624"/>
    </location>
</feature>
<dbReference type="InterPro" id="IPR036886">
    <property type="entry name" value="Villin_headpiece_dom_sf"/>
</dbReference>
<dbReference type="Pfam" id="PF25480">
    <property type="entry name" value="DUF7904"/>
    <property type="match status" value="1"/>
</dbReference>
<feature type="compositionally biased region" description="Basic and acidic residues" evidence="1">
    <location>
        <begin position="7"/>
        <end position="51"/>
    </location>
</feature>
<feature type="compositionally biased region" description="Basic and acidic residues" evidence="1">
    <location>
        <begin position="191"/>
        <end position="203"/>
    </location>
</feature>
<feature type="compositionally biased region" description="Low complexity" evidence="1">
    <location>
        <begin position="79"/>
        <end position="94"/>
    </location>
</feature>
<dbReference type="GO" id="GO:0051014">
    <property type="term" value="P:actin filament severing"/>
    <property type="evidence" value="ECO:0007669"/>
    <property type="project" value="TreeGrafter"/>
</dbReference>
<feature type="compositionally biased region" description="Polar residues" evidence="1">
    <location>
        <begin position="527"/>
        <end position="538"/>
    </location>
</feature>
<dbReference type="InterPro" id="IPR007122">
    <property type="entry name" value="Villin/Gelsolin"/>
</dbReference>
<feature type="region of interest" description="Disordered" evidence="1">
    <location>
        <begin position="137"/>
        <end position="573"/>
    </location>
</feature>
<feature type="compositionally biased region" description="Polar residues" evidence="1">
    <location>
        <begin position="592"/>
        <end position="601"/>
    </location>
</feature>
<dbReference type="GO" id="GO:0051015">
    <property type="term" value="F:actin filament binding"/>
    <property type="evidence" value="ECO:0007669"/>
    <property type="project" value="InterPro"/>
</dbReference>
<feature type="compositionally biased region" description="Low complexity" evidence="1">
    <location>
        <begin position="746"/>
        <end position="756"/>
    </location>
</feature>
<dbReference type="SUPFAM" id="SSF47050">
    <property type="entry name" value="VHP, Villin headpiece domain"/>
    <property type="match status" value="1"/>
</dbReference>
<dbReference type="SMART" id="SM00262">
    <property type="entry name" value="GEL"/>
    <property type="match status" value="4"/>
</dbReference>
<dbReference type="GO" id="GO:0015629">
    <property type="term" value="C:actin cytoskeleton"/>
    <property type="evidence" value="ECO:0007669"/>
    <property type="project" value="TreeGrafter"/>
</dbReference>
<evidence type="ECO:0000256" key="1">
    <source>
        <dbReference type="SAM" id="MobiDB-lite"/>
    </source>
</evidence>
<dbReference type="SUPFAM" id="SSF55753">
    <property type="entry name" value="Actin depolymerizing proteins"/>
    <property type="match status" value="4"/>
</dbReference>
<feature type="compositionally biased region" description="Low complexity" evidence="1">
    <location>
        <begin position="789"/>
        <end position="804"/>
    </location>
</feature>
<dbReference type="STRING" id="1344416.A0A139A1X1"/>
<proteinExistence type="predicted"/>
<keyword evidence="4" id="KW-1185">Reference proteome</keyword>
<name>A0A139A1X1_GONPJ</name>
<evidence type="ECO:0000313" key="4">
    <source>
        <dbReference type="Proteomes" id="UP000070544"/>
    </source>
</evidence>
<organism evidence="3 4">
    <name type="scientific">Gonapodya prolifera (strain JEL478)</name>
    <name type="common">Monoblepharis prolifera</name>
    <dbReference type="NCBI Taxonomy" id="1344416"/>
    <lineage>
        <taxon>Eukaryota</taxon>
        <taxon>Fungi</taxon>
        <taxon>Fungi incertae sedis</taxon>
        <taxon>Chytridiomycota</taxon>
        <taxon>Chytridiomycota incertae sedis</taxon>
        <taxon>Monoblepharidomycetes</taxon>
        <taxon>Monoblepharidales</taxon>
        <taxon>Gonapodyaceae</taxon>
        <taxon>Gonapodya</taxon>
    </lineage>
</organism>
<feature type="compositionally biased region" description="Low complexity" evidence="1">
    <location>
        <begin position="254"/>
        <end position="264"/>
    </location>
</feature>
<gene>
    <name evidence="3" type="ORF">M427DRAFT_138875</name>
</gene>
<feature type="compositionally biased region" description="Basic residues" evidence="1">
    <location>
        <begin position="426"/>
        <end position="435"/>
    </location>
</feature>
<dbReference type="PRINTS" id="PR00597">
    <property type="entry name" value="GELSOLIN"/>
</dbReference>
<feature type="compositionally biased region" description="Basic and acidic residues" evidence="1">
    <location>
        <begin position="542"/>
        <end position="559"/>
    </location>
</feature>
<dbReference type="GO" id="GO:0005737">
    <property type="term" value="C:cytoplasm"/>
    <property type="evidence" value="ECO:0007669"/>
    <property type="project" value="TreeGrafter"/>
</dbReference>
<dbReference type="OrthoDB" id="6375767at2759"/>
<dbReference type="InterPro" id="IPR029006">
    <property type="entry name" value="ADF-H/Gelsolin-like_dom_sf"/>
</dbReference>
<feature type="compositionally biased region" description="Low complexity" evidence="1">
    <location>
        <begin position="206"/>
        <end position="242"/>
    </location>
</feature>
<evidence type="ECO:0000259" key="2">
    <source>
        <dbReference type="PROSITE" id="PS51089"/>
    </source>
</evidence>
<feature type="compositionally biased region" description="Polar residues" evidence="1">
    <location>
        <begin position="735"/>
        <end position="745"/>
    </location>
</feature>
<dbReference type="GO" id="GO:0051016">
    <property type="term" value="P:barbed-end actin filament capping"/>
    <property type="evidence" value="ECO:0007669"/>
    <property type="project" value="TreeGrafter"/>
</dbReference>
<protein>
    <recommendedName>
        <fullName evidence="2">HP domain-containing protein</fullName>
    </recommendedName>
</protein>
<dbReference type="Proteomes" id="UP000070544">
    <property type="component" value="Unassembled WGS sequence"/>
</dbReference>
<dbReference type="SMART" id="SM00153">
    <property type="entry name" value="VHP"/>
    <property type="match status" value="1"/>
</dbReference>
<dbReference type="InterPro" id="IPR003128">
    <property type="entry name" value="Villin_headpiece"/>
</dbReference>
<dbReference type="Gene3D" id="1.10.950.10">
    <property type="entry name" value="Villin headpiece domain"/>
    <property type="match status" value="1"/>
</dbReference>
<dbReference type="GO" id="GO:0005546">
    <property type="term" value="F:phosphatidylinositol-4,5-bisphosphate binding"/>
    <property type="evidence" value="ECO:0007669"/>
    <property type="project" value="TreeGrafter"/>
</dbReference>
<dbReference type="OMA" id="KLRIHAS"/>
<feature type="region of interest" description="Disordered" evidence="1">
    <location>
        <begin position="589"/>
        <end position="774"/>
    </location>
</feature>
<dbReference type="InterPro" id="IPR057226">
    <property type="entry name" value="DUF7904"/>
</dbReference>
<feature type="region of interest" description="Disordered" evidence="1">
    <location>
        <begin position="789"/>
        <end position="813"/>
    </location>
</feature>
<dbReference type="GO" id="GO:0008154">
    <property type="term" value="P:actin polymerization or depolymerization"/>
    <property type="evidence" value="ECO:0007669"/>
    <property type="project" value="TreeGrafter"/>
</dbReference>
<feature type="compositionally biased region" description="Low complexity" evidence="1">
    <location>
        <begin position="409"/>
        <end position="425"/>
    </location>
</feature>